<feature type="domain" description="DUF5641" evidence="1">
    <location>
        <begin position="49"/>
        <end position="121"/>
    </location>
</feature>
<dbReference type="Pfam" id="PF18701">
    <property type="entry name" value="DUF5641"/>
    <property type="match status" value="1"/>
</dbReference>
<evidence type="ECO:0000313" key="2">
    <source>
        <dbReference type="EMBL" id="JAO07460.1"/>
    </source>
</evidence>
<gene>
    <name evidence="2" type="primary">PPUP7235</name>
</gene>
<evidence type="ECO:0000259" key="1">
    <source>
        <dbReference type="Pfam" id="PF18701"/>
    </source>
</evidence>
<reference evidence="2" key="1">
    <citation type="submission" date="2014-12" db="EMBL/GenBank/DDBJ databases">
        <title>Parallel Evolution in Life History Adaptation Evident in the Tissue-Specific Poeciliopsis prolifica transcriptome.</title>
        <authorList>
            <person name="Jue N.K."/>
            <person name="Foley R.J."/>
            <person name="Obergfell C."/>
            <person name="Reznick D.N."/>
            <person name="O'Neill R.J."/>
            <person name="O'Neill M.J."/>
        </authorList>
    </citation>
    <scope>NUCLEOTIDE SEQUENCE</scope>
</reference>
<feature type="non-terminal residue" evidence="2">
    <location>
        <position position="1"/>
    </location>
</feature>
<organism evidence="2">
    <name type="scientific">Poeciliopsis prolifica</name>
    <name type="common">blackstripe livebearer</name>
    <dbReference type="NCBI Taxonomy" id="188132"/>
    <lineage>
        <taxon>Eukaryota</taxon>
        <taxon>Metazoa</taxon>
        <taxon>Chordata</taxon>
        <taxon>Craniata</taxon>
        <taxon>Vertebrata</taxon>
        <taxon>Euteleostomi</taxon>
        <taxon>Actinopterygii</taxon>
        <taxon>Neopterygii</taxon>
        <taxon>Teleostei</taxon>
        <taxon>Neoteleostei</taxon>
        <taxon>Acanthomorphata</taxon>
        <taxon>Ovalentaria</taxon>
        <taxon>Atherinomorphae</taxon>
        <taxon>Cyprinodontiformes</taxon>
        <taxon>Poeciliidae</taxon>
        <taxon>Poeciliinae</taxon>
        <taxon>Poeciliopsis</taxon>
    </lineage>
</organism>
<accession>A0A0S7EQ98</accession>
<dbReference type="InterPro" id="IPR040676">
    <property type="entry name" value="DUF5641"/>
</dbReference>
<protein>
    <submittedName>
        <fullName evidence="2">PPUP7235</fullName>
    </submittedName>
</protein>
<name>A0A0S7EQ98_9TELE</name>
<dbReference type="EMBL" id="GBYX01474200">
    <property type="protein sequence ID" value="JAO07460.1"/>
    <property type="molecule type" value="Transcribed_RNA"/>
</dbReference>
<dbReference type="AlphaFoldDB" id="A0A0S7EQ98"/>
<proteinExistence type="predicted"/>
<dbReference type="PANTHER" id="PTHR47331:SF5">
    <property type="entry name" value="RIBONUCLEASE H"/>
    <property type="match status" value="1"/>
</dbReference>
<dbReference type="PANTHER" id="PTHR47331">
    <property type="entry name" value="PHD-TYPE DOMAIN-CONTAINING PROTEIN"/>
    <property type="match status" value="1"/>
</dbReference>
<sequence>RGILCTVASVYDSLRFVAPFIQKGKQILQQLCQEKVGWDEPLSDQLYREWESWLLDLQNLSKRQIWQRNKRNAKVNDIVILQEDNSPRNKWKLARVTEVYTSADGRIRKVKLLLSDSTLDKDGKRTVKPVYLDKPVHKTVLLLEAE</sequence>